<keyword evidence="2" id="KW-1185">Reference proteome</keyword>
<name>R0JWF7_ANAPL</name>
<dbReference type="PANTHER" id="PTHR12669:SF15">
    <property type="entry name" value="CHROMOSOME 8 OPEN READING FRAME 88"/>
    <property type="match status" value="1"/>
</dbReference>
<dbReference type="PANTHER" id="PTHR12669">
    <property type="entry name" value="EUKARYOTIC TRANSLATION INITIATION FACTOR 4E-BINDING PROTEIN"/>
    <property type="match status" value="1"/>
</dbReference>
<evidence type="ECO:0000313" key="1">
    <source>
        <dbReference type="EMBL" id="EOB01866.1"/>
    </source>
</evidence>
<dbReference type="EMBL" id="KB743031">
    <property type="protein sequence ID" value="EOB01866.1"/>
    <property type="molecule type" value="Genomic_DNA"/>
</dbReference>
<dbReference type="GO" id="GO:0005737">
    <property type="term" value="C:cytoplasm"/>
    <property type="evidence" value="ECO:0007669"/>
    <property type="project" value="TreeGrafter"/>
</dbReference>
<reference evidence="2" key="1">
    <citation type="journal article" date="2013" name="Nat. Genet.">
        <title>The duck genome and transcriptome provide insight into an avian influenza virus reservoir species.</title>
        <authorList>
            <person name="Huang Y."/>
            <person name="Li Y."/>
            <person name="Burt D.W."/>
            <person name="Chen H."/>
            <person name="Zhang Y."/>
            <person name="Qian W."/>
            <person name="Kim H."/>
            <person name="Gan S."/>
            <person name="Zhao Y."/>
            <person name="Li J."/>
            <person name="Yi K."/>
            <person name="Feng H."/>
            <person name="Zhu P."/>
            <person name="Li B."/>
            <person name="Liu Q."/>
            <person name="Fairley S."/>
            <person name="Magor K.E."/>
            <person name="Du Z."/>
            <person name="Hu X."/>
            <person name="Goodman L."/>
            <person name="Tafer H."/>
            <person name="Vignal A."/>
            <person name="Lee T."/>
            <person name="Kim K.W."/>
            <person name="Sheng Z."/>
            <person name="An Y."/>
            <person name="Searle S."/>
            <person name="Herrero J."/>
            <person name="Groenen M.A."/>
            <person name="Crooijmans R.P."/>
            <person name="Faraut T."/>
            <person name="Cai Q."/>
            <person name="Webster R.G."/>
            <person name="Aldridge J.R."/>
            <person name="Warren W.C."/>
            <person name="Bartschat S."/>
            <person name="Kehr S."/>
            <person name="Marz M."/>
            <person name="Stadler P.F."/>
            <person name="Smith J."/>
            <person name="Kraus R.H."/>
            <person name="Zhao Y."/>
            <person name="Ren L."/>
            <person name="Fei J."/>
            <person name="Morisson M."/>
            <person name="Kaiser P."/>
            <person name="Griffin D.K."/>
            <person name="Rao M."/>
            <person name="Pitel F."/>
            <person name="Wang J."/>
            <person name="Li N."/>
        </authorList>
    </citation>
    <scope>NUCLEOTIDE SEQUENCE [LARGE SCALE GENOMIC DNA]</scope>
</reference>
<organism evidence="1 2">
    <name type="scientific">Anas platyrhynchos</name>
    <name type="common">Mallard</name>
    <name type="synonym">Anas boschas</name>
    <dbReference type="NCBI Taxonomy" id="8839"/>
    <lineage>
        <taxon>Eukaryota</taxon>
        <taxon>Metazoa</taxon>
        <taxon>Chordata</taxon>
        <taxon>Craniata</taxon>
        <taxon>Vertebrata</taxon>
        <taxon>Euteleostomi</taxon>
        <taxon>Archelosauria</taxon>
        <taxon>Archosauria</taxon>
        <taxon>Dinosauria</taxon>
        <taxon>Saurischia</taxon>
        <taxon>Theropoda</taxon>
        <taxon>Coelurosauria</taxon>
        <taxon>Aves</taxon>
        <taxon>Neognathae</taxon>
        <taxon>Galloanserae</taxon>
        <taxon>Anseriformes</taxon>
        <taxon>Anatidae</taxon>
        <taxon>Anatinae</taxon>
        <taxon>Anas</taxon>
    </lineage>
</organism>
<dbReference type="AlphaFoldDB" id="R0JWF7"/>
<protein>
    <submittedName>
        <fullName evidence="1">Uncharacterized protein</fullName>
    </submittedName>
</protein>
<feature type="non-terminal residue" evidence="1">
    <location>
        <position position="1"/>
    </location>
</feature>
<dbReference type="Proteomes" id="UP000296049">
    <property type="component" value="Unassembled WGS sequence"/>
</dbReference>
<evidence type="ECO:0000313" key="2">
    <source>
        <dbReference type="Proteomes" id="UP000296049"/>
    </source>
</evidence>
<dbReference type="GO" id="GO:0045947">
    <property type="term" value="P:negative regulation of translational initiation"/>
    <property type="evidence" value="ECO:0007669"/>
    <property type="project" value="TreeGrafter"/>
</dbReference>
<proteinExistence type="predicted"/>
<accession>R0JWF7</accession>
<sequence>LLSSPASTITFEFHTELPSNSQVCLQSKVDWLPEMTEMQILTQNTMPCQPNQHELETKKERIKYSRDFLLELSSVSLSQKKPEFLPDHPIVLEKP</sequence>
<feature type="non-terminal residue" evidence="1">
    <location>
        <position position="95"/>
    </location>
</feature>
<dbReference type="GO" id="GO:0008190">
    <property type="term" value="F:eukaryotic initiation factor 4E binding"/>
    <property type="evidence" value="ECO:0007669"/>
    <property type="project" value="TreeGrafter"/>
</dbReference>
<gene>
    <name evidence="1" type="ORF">Anapl_12110</name>
</gene>